<name>A0A0B6XG05_XENBV</name>
<protein>
    <submittedName>
        <fullName evidence="1">Uncharacterized protein</fullName>
    </submittedName>
</protein>
<dbReference type="EMBL" id="FO818638">
    <property type="protein sequence ID" value="CDM92271.1"/>
    <property type="molecule type" value="Genomic_DNA"/>
</dbReference>
<dbReference type="AlphaFoldDB" id="A0A0B6XG05"/>
<reference evidence="1 2" key="1">
    <citation type="submission" date="2014-02" db="EMBL/GenBank/DDBJ databases">
        <authorList>
            <person name="Genoscope - CEA"/>
        </authorList>
    </citation>
    <scope>NUCLEOTIDE SEQUENCE [LARGE SCALE GENOMIC DNA]</scope>
    <source>
        <strain evidence="1 2">CS03</strain>
        <plasmid evidence="2">Plasmid</plasmid>
    </source>
</reference>
<evidence type="ECO:0000313" key="2">
    <source>
        <dbReference type="Proteomes" id="UP000032930"/>
    </source>
</evidence>
<gene>
    <name evidence="1" type="ORF">XBW1_mp0152</name>
</gene>
<evidence type="ECO:0000313" key="1">
    <source>
        <dbReference type="EMBL" id="CDM92271.1"/>
    </source>
</evidence>
<dbReference type="Proteomes" id="UP000032930">
    <property type="component" value="Plasmid megaplasmid"/>
</dbReference>
<proteinExistence type="predicted"/>
<organism evidence="1 2">
    <name type="scientific">Xenorhabdus bovienii</name>
    <name type="common">Xenorhabdus nematophila subsp. bovienii</name>
    <dbReference type="NCBI Taxonomy" id="40576"/>
    <lineage>
        <taxon>Bacteria</taxon>
        <taxon>Pseudomonadati</taxon>
        <taxon>Pseudomonadota</taxon>
        <taxon>Gammaproteobacteria</taxon>
        <taxon>Enterobacterales</taxon>
        <taxon>Morganellaceae</taxon>
        <taxon>Xenorhabdus</taxon>
    </lineage>
</organism>
<dbReference type="KEGG" id="xbv:XBW1_mp0152"/>
<sequence length="52" mass="6352">MRCFFVIQTHNLRLSIFSLLAAMAHLLRQVLQESNQRRCLCWIRRLAHFPRR</sequence>
<accession>A0A0B6XG05</accession>